<dbReference type="GO" id="GO:0046872">
    <property type="term" value="F:metal ion binding"/>
    <property type="evidence" value="ECO:0007669"/>
    <property type="project" value="UniProtKB-KW"/>
</dbReference>
<accession>A0A6B1DUD1</accession>
<gene>
    <name evidence="6" type="ORF">F4Y08_13495</name>
</gene>
<dbReference type="PROSITE" id="PS51918">
    <property type="entry name" value="RADICAL_SAM"/>
    <property type="match status" value="1"/>
</dbReference>
<evidence type="ECO:0000259" key="5">
    <source>
        <dbReference type="PROSITE" id="PS51918"/>
    </source>
</evidence>
<keyword evidence="1" id="KW-0479">Metal-binding</keyword>
<dbReference type="GO" id="GO:0051536">
    <property type="term" value="F:iron-sulfur cluster binding"/>
    <property type="evidence" value="ECO:0007669"/>
    <property type="project" value="UniProtKB-KW"/>
</dbReference>
<evidence type="ECO:0000256" key="3">
    <source>
        <dbReference type="ARBA" id="ARBA00023014"/>
    </source>
</evidence>
<organism evidence="6">
    <name type="scientific">Caldilineaceae bacterium SB0662_bin_9</name>
    <dbReference type="NCBI Taxonomy" id="2605258"/>
    <lineage>
        <taxon>Bacteria</taxon>
        <taxon>Bacillati</taxon>
        <taxon>Chloroflexota</taxon>
        <taxon>Caldilineae</taxon>
        <taxon>Caldilineales</taxon>
        <taxon>Caldilineaceae</taxon>
    </lineage>
</organism>
<dbReference type="PANTHER" id="PTHR43432">
    <property type="entry name" value="SLR0285 PROTEIN"/>
    <property type="match status" value="1"/>
</dbReference>
<protein>
    <submittedName>
        <fullName evidence="6">Radical SAM protein</fullName>
    </submittedName>
</protein>
<dbReference type="SFLD" id="SFLDS00029">
    <property type="entry name" value="Radical_SAM"/>
    <property type="match status" value="1"/>
</dbReference>
<dbReference type="SFLD" id="SFLDG01084">
    <property type="entry name" value="Uncharacterised_Radical_SAM_Su"/>
    <property type="match status" value="1"/>
</dbReference>
<dbReference type="PANTHER" id="PTHR43432:SF3">
    <property type="entry name" value="SLR0285 PROTEIN"/>
    <property type="match status" value="1"/>
</dbReference>
<dbReference type="Gene3D" id="3.80.30.30">
    <property type="match status" value="1"/>
</dbReference>
<dbReference type="SUPFAM" id="SSF102114">
    <property type="entry name" value="Radical SAM enzymes"/>
    <property type="match status" value="1"/>
</dbReference>
<dbReference type="InterPro" id="IPR058240">
    <property type="entry name" value="rSAM_sf"/>
</dbReference>
<keyword evidence="3" id="KW-0411">Iron-sulfur</keyword>
<evidence type="ECO:0000256" key="4">
    <source>
        <dbReference type="SAM" id="MobiDB-lite"/>
    </source>
</evidence>
<feature type="region of interest" description="Disordered" evidence="4">
    <location>
        <begin position="1"/>
        <end position="20"/>
    </location>
</feature>
<dbReference type="EMBL" id="VXPY01000094">
    <property type="protein sequence ID" value="MYD91329.1"/>
    <property type="molecule type" value="Genomic_DNA"/>
</dbReference>
<dbReference type="GO" id="GO:0003824">
    <property type="term" value="F:catalytic activity"/>
    <property type="evidence" value="ECO:0007669"/>
    <property type="project" value="InterPro"/>
</dbReference>
<dbReference type="InterPro" id="IPR040086">
    <property type="entry name" value="MJ0683-like"/>
</dbReference>
<reference evidence="6" key="1">
    <citation type="submission" date="2019-09" db="EMBL/GenBank/DDBJ databases">
        <title>Characterisation of the sponge microbiome using genome-centric metagenomics.</title>
        <authorList>
            <person name="Engelberts J.P."/>
            <person name="Robbins S.J."/>
            <person name="De Goeij J.M."/>
            <person name="Aranda M."/>
            <person name="Bell S.C."/>
            <person name="Webster N.S."/>
        </authorList>
    </citation>
    <scope>NUCLEOTIDE SEQUENCE</scope>
    <source>
        <strain evidence="6">SB0662_bin_9</strain>
    </source>
</reference>
<evidence type="ECO:0000256" key="2">
    <source>
        <dbReference type="ARBA" id="ARBA00023004"/>
    </source>
</evidence>
<proteinExistence type="predicted"/>
<name>A0A6B1DUD1_9CHLR</name>
<keyword evidence="2" id="KW-0408">Iron</keyword>
<dbReference type="AlphaFoldDB" id="A0A6B1DUD1"/>
<evidence type="ECO:0000313" key="6">
    <source>
        <dbReference type="EMBL" id="MYD91329.1"/>
    </source>
</evidence>
<evidence type="ECO:0000256" key="1">
    <source>
        <dbReference type="ARBA" id="ARBA00022723"/>
    </source>
</evidence>
<dbReference type="CDD" id="cd01335">
    <property type="entry name" value="Radical_SAM"/>
    <property type="match status" value="1"/>
</dbReference>
<dbReference type="Pfam" id="PF04055">
    <property type="entry name" value="Radical_SAM"/>
    <property type="match status" value="1"/>
</dbReference>
<sequence length="294" mass="33178">MTKATHPCDARQDPTCEPHPRHQRYRRLNLEFKDCQSILTKATGFIGGFDYTLNPYSGCAYGCSYCYAAFFPRDPELRARWGDWVSVKQNAVSKLQRMRTSLVRKRVYMSSVTDPYQPLEREVQLVRSLLPAMADRGLEPVVQTRGSLVVRDLDLLARFRRVCVNMTVSTDCEDVRRAFEPRCEPIAARLEAVAKVVEAGIPAVVTLTPLLPVRSPRHLAAALRATGVRRFVVQSFHPTKGNFVAGTGEAALDMTKALGWSEARYREVRSFLETNLPEVREGQDGFDPDWLLAT</sequence>
<comment type="caution">
    <text evidence="6">The sequence shown here is derived from an EMBL/GenBank/DDBJ whole genome shotgun (WGS) entry which is preliminary data.</text>
</comment>
<feature type="domain" description="Radical SAM core" evidence="5">
    <location>
        <begin position="45"/>
        <end position="277"/>
    </location>
</feature>
<dbReference type="InterPro" id="IPR007197">
    <property type="entry name" value="rSAM"/>
</dbReference>